<name>A0A0K8THL4_LYGHE</name>
<dbReference type="EMBL" id="GBRD01000752">
    <property type="protein sequence ID" value="JAG65069.1"/>
    <property type="molecule type" value="Transcribed_RNA"/>
</dbReference>
<dbReference type="EMBL" id="GBRD01000751">
    <property type="protein sequence ID" value="JAG65070.1"/>
    <property type="molecule type" value="Transcribed_RNA"/>
</dbReference>
<protein>
    <submittedName>
        <fullName evidence="1">Uncharacterized protein</fullName>
    </submittedName>
</protein>
<dbReference type="EMBL" id="GBRD01000753">
    <property type="protein sequence ID" value="JAG65068.1"/>
    <property type="molecule type" value="Transcribed_RNA"/>
</dbReference>
<evidence type="ECO:0000313" key="1">
    <source>
        <dbReference type="EMBL" id="JAG65068.1"/>
    </source>
</evidence>
<reference evidence="1" key="1">
    <citation type="submission" date="2014-09" db="EMBL/GenBank/DDBJ databases">
        <authorList>
            <person name="Magalhaes I.L.F."/>
            <person name="Oliveira U."/>
            <person name="Santos F.R."/>
            <person name="Vidigal T.H.D.A."/>
            <person name="Brescovit A.D."/>
            <person name="Santos A.J."/>
        </authorList>
    </citation>
    <scope>NUCLEOTIDE SEQUENCE</scope>
</reference>
<accession>A0A0K8THL4</accession>
<dbReference type="AlphaFoldDB" id="A0A0K8THL4"/>
<organism evidence="1">
    <name type="scientific">Lygus hesperus</name>
    <name type="common">Western plant bug</name>
    <dbReference type="NCBI Taxonomy" id="30085"/>
    <lineage>
        <taxon>Eukaryota</taxon>
        <taxon>Metazoa</taxon>
        <taxon>Ecdysozoa</taxon>
        <taxon>Arthropoda</taxon>
        <taxon>Hexapoda</taxon>
        <taxon>Insecta</taxon>
        <taxon>Pterygota</taxon>
        <taxon>Neoptera</taxon>
        <taxon>Paraneoptera</taxon>
        <taxon>Hemiptera</taxon>
        <taxon>Heteroptera</taxon>
        <taxon>Panheteroptera</taxon>
        <taxon>Cimicomorpha</taxon>
        <taxon>Miridae</taxon>
        <taxon>Mirini</taxon>
        <taxon>Lygus</taxon>
    </lineage>
</organism>
<proteinExistence type="predicted"/>
<sequence length="118" mass="13240">MLVYGKVNDLNSEQYPSSLRRFVTEGKDETSAAIFTSEKHGWVTNGDELSIVDTAKGCPRLVYFLGEDVKDSVDITCIEELVLNCTTPTPLLFVRTSLLYNSQLKRFQSCTIQSDSSY</sequence>